<accession>A0A2C9CXZ0</accession>
<sequence>MKIIEDAVLAKMNLQRLKTHRTSVLASINKEFFDYTKDDDQIRFPVNHDTQEYFDAIEYRNKVNKHYNAARTAVKVK</sequence>
<evidence type="ECO:0000313" key="1">
    <source>
        <dbReference type="EMBL" id="SOK58701.1"/>
    </source>
</evidence>
<proteinExistence type="predicted"/>
<dbReference type="KEGG" id="vg:40100842"/>
<reference evidence="3" key="2">
    <citation type="submission" date="2017-10" db="EMBL/GenBank/DDBJ databases">
        <authorList>
            <person name="Skurnik M."/>
        </authorList>
    </citation>
    <scope>NUCLEOTIDE SEQUENCE [LARGE SCALE GENOMIC DNA]</scope>
</reference>
<reference evidence="2 4" key="3">
    <citation type="submission" date="2019-06" db="EMBL/GenBank/DDBJ databases">
        <authorList>
            <person name="Bower L."/>
            <person name="Leinonen R."/>
        </authorList>
    </citation>
    <scope>NUCLEOTIDE SEQUENCE [LARGE SCALE GENOMIC DNA]</scope>
</reference>
<dbReference type="RefSeq" id="YP_009624034.1">
    <property type="nucleotide sequence ID" value="NC_042116.1"/>
</dbReference>
<dbReference type="EMBL" id="LR596615">
    <property type="protein sequence ID" value="VUE36470.1"/>
    <property type="molecule type" value="Genomic_DNA"/>
</dbReference>
<protein>
    <submittedName>
        <fullName evidence="1">Uncharacterized protein</fullName>
    </submittedName>
</protein>
<dbReference type="GeneID" id="40100842"/>
<gene>
    <name evidence="1" type="primary">g424</name>
</gene>
<reference evidence="1" key="1">
    <citation type="submission" date="2017-10" db="EMBL/GenBank/DDBJ databases">
        <authorList>
            <person name="Banno H."/>
            <person name="Chua N.-H."/>
        </authorList>
    </citation>
    <scope>NUCLEOTIDE SEQUENCE [LARGE SCALE GENOMIC DNA]</scope>
</reference>
<name>A0A2C9CXZ0_9CAUD</name>
<evidence type="ECO:0000313" key="3">
    <source>
        <dbReference type="Proteomes" id="UP000240931"/>
    </source>
</evidence>
<evidence type="ECO:0000313" key="4">
    <source>
        <dbReference type="Proteomes" id="UP000317227"/>
    </source>
</evidence>
<dbReference type="Proteomes" id="UP000317227">
    <property type="component" value="Segment"/>
</dbReference>
<dbReference type="OrthoDB" id="35105at10239"/>
<dbReference type="EMBL" id="LT960551">
    <property type="protein sequence ID" value="SOK58701.1"/>
    <property type="molecule type" value="Genomic_DNA"/>
</dbReference>
<keyword evidence="3" id="KW-1185">Reference proteome</keyword>
<organism evidence="1 3">
    <name type="scientific">Yersinia phage fHe-Yen9-04</name>
    <dbReference type="NCBI Taxonomy" id="2052742"/>
    <lineage>
        <taxon>Viruses</taxon>
        <taxon>Duplodnaviria</taxon>
        <taxon>Heunggongvirae</taxon>
        <taxon>Uroviricota</taxon>
        <taxon>Caudoviricetes</taxon>
        <taxon>Eneladusvirus</taxon>
        <taxon>Eneladusvirus Yen904</taxon>
    </lineage>
</organism>
<evidence type="ECO:0000313" key="2">
    <source>
        <dbReference type="EMBL" id="VUE36470.1"/>
    </source>
</evidence>
<dbReference type="Proteomes" id="UP000240931">
    <property type="component" value="Segment"/>
</dbReference>